<dbReference type="Proteomes" id="UP001560019">
    <property type="component" value="Unassembled WGS sequence"/>
</dbReference>
<dbReference type="InterPro" id="IPR027275">
    <property type="entry name" value="PRC-brl_dom"/>
</dbReference>
<dbReference type="RefSeq" id="WP_125405911.1">
    <property type="nucleotide sequence ID" value="NZ_JBEHHI010000001.1"/>
</dbReference>
<dbReference type="InterPro" id="IPR011033">
    <property type="entry name" value="PRC_barrel-like_sf"/>
</dbReference>
<keyword evidence="5" id="KW-1185">Reference proteome</keyword>
<organism evidence="4 5">
    <name type="scientific">Rhodovulum iodosum</name>
    <dbReference type="NCBI Taxonomy" id="68291"/>
    <lineage>
        <taxon>Bacteria</taxon>
        <taxon>Pseudomonadati</taxon>
        <taxon>Pseudomonadota</taxon>
        <taxon>Alphaproteobacteria</taxon>
        <taxon>Rhodobacterales</taxon>
        <taxon>Paracoccaceae</taxon>
        <taxon>Rhodovulum</taxon>
    </lineage>
</organism>
<reference evidence="4 5" key="1">
    <citation type="submission" date="2024-06" db="EMBL/GenBank/DDBJ databases">
        <title>Genome of Rhodovulum iodosum, a marine photoferrotroph.</title>
        <authorList>
            <person name="Bianchini G."/>
            <person name="Nikeleit V."/>
            <person name="Kappler A."/>
            <person name="Bryce C."/>
            <person name="Sanchez-Baracaldo P."/>
        </authorList>
    </citation>
    <scope>NUCLEOTIDE SEQUENCE [LARGE SCALE GENOMIC DNA]</scope>
    <source>
        <strain evidence="4 5">UT/N1</strain>
    </source>
</reference>
<proteinExistence type="predicted"/>
<feature type="signal peptide" evidence="2">
    <location>
        <begin position="1"/>
        <end position="20"/>
    </location>
</feature>
<protein>
    <recommendedName>
        <fullName evidence="3">PRC-barrel domain-containing protein</fullName>
    </recommendedName>
</protein>
<evidence type="ECO:0000256" key="2">
    <source>
        <dbReference type="SAM" id="SignalP"/>
    </source>
</evidence>
<evidence type="ECO:0000256" key="1">
    <source>
        <dbReference type="SAM" id="MobiDB-lite"/>
    </source>
</evidence>
<feature type="chain" id="PRO_5047262304" description="PRC-barrel domain-containing protein" evidence="2">
    <location>
        <begin position="21"/>
        <end position="167"/>
    </location>
</feature>
<feature type="compositionally biased region" description="Polar residues" evidence="1">
    <location>
        <begin position="25"/>
        <end position="39"/>
    </location>
</feature>
<dbReference type="EMBL" id="JBEHHI010000001">
    <property type="protein sequence ID" value="MEX5727710.1"/>
    <property type="molecule type" value="Genomic_DNA"/>
</dbReference>
<dbReference type="SUPFAM" id="SSF50346">
    <property type="entry name" value="PRC-barrel domain"/>
    <property type="match status" value="1"/>
</dbReference>
<sequence length="167" mass="18134">MKFLTASALALSVAATGAMAENHEASNSQTGNSTMQTGNGTMGSGDMSKSMEGREDLIRTRDITGGDIYTWNETQDEVWSPTGVHQSVGDNWNQIGEIEDVVLSHDGEMIGVVGEVGGFLDVGDKHVMIPVDDVNLVAVDNREYALVTRLNEKDLQNRENVDEGFWN</sequence>
<feature type="region of interest" description="Disordered" evidence="1">
    <location>
        <begin position="21"/>
        <end position="50"/>
    </location>
</feature>
<comment type="caution">
    <text evidence="4">The sequence shown here is derived from an EMBL/GenBank/DDBJ whole genome shotgun (WGS) entry which is preliminary data.</text>
</comment>
<evidence type="ECO:0000313" key="5">
    <source>
        <dbReference type="Proteomes" id="UP001560019"/>
    </source>
</evidence>
<dbReference type="Pfam" id="PF05239">
    <property type="entry name" value="PRC"/>
    <property type="match status" value="1"/>
</dbReference>
<gene>
    <name evidence="4" type="ORF">Ga0609869_001063</name>
</gene>
<feature type="domain" description="PRC-barrel" evidence="3">
    <location>
        <begin position="93"/>
        <end position="137"/>
    </location>
</feature>
<keyword evidence="2" id="KW-0732">Signal</keyword>
<evidence type="ECO:0000313" key="4">
    <source>
        <dbReference type="EMBL" id="MEX5727710.1"/>
    </source>
</evidence>
<name>A0ABV3XQV7_9RHOB</name>
<evidence type="ECO:0000259" key="3">
    <source>
        <dbReference type="Pfam" id="PF05239"/>
    </source>
</evidence>
<dbReference type="Gene3D" id="2.30.30.240">
    <property type="entry name" value="PRC-barrel domain"/>
    <property type="match status" value="1"/>
</dbReference>
<accession>A0ABV3XQV7</accession>